<organism evidence="2 3">
    <name type="scientific">Cucumis melo var. makuwa</name>
    <name type="common">Oriental melon</name>
    <dbReference type="NCBI Taxonomy" id="1194695"/>
    <lineage>
        <taxon>Eukaryota</taxon>
        <taxon>Viridiplantae</taxon>
        <taxon>Streptophyta</taxon>
        <taxon>Embryophyta</taxon>
        <taxon>Tracheophyta</taxon>
        <taxon>Spermatophyta</taxon>
        <taxon>Magnoliopsida</taxon>
        <taxon>eudicotyledons</taxon>
        <taxon>Gunneridae</taxon>
        <taxon>Pentapetalae</taxon>
        <taxon>rosids</taxon>
        <taxon>fabids</taxon>
        <taxon>Cucurbitales</taxon>
        <taxon>Cucurbitaceae</taxon>
        <taxon>Benincaseae</taxon>
        <taxon>Cucumis</taxon>
    </lineage>
</organism>
<keyword evidence="2" id="KW-0645">Protease</keyword>
<comment type="caution">
    <text evidence="2">The sequence shown here is derived from an EMBL/GenBank/DDBJ whole genome shotgun (WGS) entry which is preliminary data.</text>
</comment>
<evidence type="ECO:0000313" key="2">
    <source>
        <dbReference type="EMBL" id="KAA0067808.1"/>
    </source>
</evidence>
<feature type="region of interest" description="Disordered" evidence="1">
    <location>
        <begin position="191"/>
        <end position="212"/>
    </location>
</feature>
<keyword evidence="2" id="KW-0378">Hydrolase</keyword>
<evidence type="ECO:0000313" key="3">
    <source>
        <dbReference type="Proteomes" id="UP000321393"/>
    </source>
</evidence>
<dbReference type="GO" id="GO:0008233">
    <property type="term" value="F:peptidase activity"/>
    <property type="evidence" value="ECO:0007669"/>
    <property type="project" value="UniProtKB-KW"/>
</dbReference>
<proteinExistence type="predicted"/>
<reference evidence="2 3" key="1">
    <citation type="submission" date="2019-08" db="EMBL/GenBank/DDBJ databases">
        <title>Draft genome sequences of two oriental melons (Cucumis melo L. var makuwa).</title>
        <authorList>
            <person name="Kwon S.-Y."/>
        </authorList>
    </citation>
    <scope>NUCLEOTIDE SEQUENCE [LARGE SCALE GENOMIC DNA]</scope>
    <source>
        <strain evidence="3">cv. SW 3</strain>
        <tissue evidence="2">Leaf</tissue>
    </source>
</reference>
<dbReference type="EMBL" id="SSTE01000188">
    <property type="protein sequence ID" value="KAA0067808.1"/>
    <property type="molecule type" value="Genomic_DNA"/>
</dbReference>
<dbReference type="Proteomes" id="UP000321393">
    <property type="component" value="Unassembled WGS sequence"/>
</dbReference>
<protein>
    <submittedName>
        <fullName evidence="2">Gag protease polyprotein</fullName>
    </submittedName>
</protein>
<sequence>MWLLGVERLLALNRVDMMLRTPPSPPVRYATPPFARFLLHPTGHTSPTGRHPTAAIFDRPSSGFQAHSQPSTVSASVVQCASEVTLEFKSVMASVFGTNSPLFGKWIRLDADLNKILATFQVRIQRGADRRGARRMRKGHTDASAFLYASADVFCYSLFSLSDRVMVRIFAKMILATRQESLVVVREMPPRRGARRGGREGRGRGAGRVQPGVQPVAQATDPATPVTHADLAAMEQRFRDLIMQMQGQQQPAPPAPAQFLLCPRSCQISCRQRPST</sequence>
<dbReference type="AlphaFoldDB" id="A0A5A7VJ54"/>
<dbReference type="GO" id="GO:0006508">
    <property type="term" value="P:proteolysis"/>
    <property type="evidence" value="ECO:0007669"/>
    <property type="project" value="UniProtKB-KW"/>
</dbReference>
<name>A0A5A7VJ54_CUCMM</name>
<accession>A0A5A7VJ54</accession>
<evidence type="ECO:0000256" key="1">
    <source>
        <dbReference type="SAM" id="MobiDB-lite"/>
    </source>
</evidence>
<gene>
    <name evidence="2" type="ORF">E6C27_scaffold2484G00120</name>
</gene>